<sequence>MTPRRVVTWAACAGAVLALAACGPTPRAGTGFGSPTPAPVVVSPSQSAAPSSAPSTARPRVKLADYPYPKDFKVVFPDYPGEDAEIVGVFRDFWGAWWYSVTTHGRDHRYRDYLTLDDPLSGGLTVFPEVVSSWQREGVRPTGTLRVDKLRSTLVEKDKFGFVGCVDASKLGTKATTSGEERWTLGKRKTSRYQMRVMMTHTADGWKVRAFMSDYEAKECR</sequence>
<name>A0A7W0HR09_9ACTN</name>
<keyword evidence="1" id="KW-0732">Signal</keyword>
<dbReference type="PROSITE" id="PS51257">
    <property type="entry name" value="PROKAR_LIPOPROTEIN"/>
    <property type="match status" value="1"/>
</dbReference>
<comment type="caution">
    <text evidence="2">The sequence shown here is derived from an EMBL/GenBank/DDBJ whole genome shotgun (WGS) entry which is preliminary data.</text>
</comment>
<keyword evidence="3" id="KW-1185">Reference proteome</keyword>
<evidence type="ECO:0000313" key="3">
    <source>
        <dbReference type="Proteomes" id="UP000530928"/>
    </source>
</evidence>
<accession>A0A7W0HR09</accession>
<evidence type="ECO:0000256" key="1">
    <source>
        <dbReference type="SAM" id="SignalP"/>
    </source>
</evidence>
<feature type="chain" id="PRO_5031238531" description="Lipoprotein" evidence="1">
    <location>
        <begin position="21"/>
        <end position="221"/>
    </location>
</feature>
<gene>
    <name evidence="2" type="ORF">HNR30_003877</name>
</gene>
<protein>
    <recommendedName>
        <fullName evidence="4">Lipoprotein</fullName>
    </recommendedName>
</protein>
<dbReference type="Proteomes" id="UP000530928">
    <property type="component" value="Unassembled WGS sequence"/>
</dbReference>
<dbReference type="EMBL" id="JACDUR010000004">
    <property type="protein sequence ID" value="MBA2892523.1"/>
    <property type="molecule type" value="Genomic_DNA"/>
</dbReference>
<organism evidence="2 3">
    <name type="scientific">Nonomuraea soli</name>
    <dbReference type="NCBI Taxonomy" id="1032476"/>
    <lineage>
        <taxon>Bacteria</taxon>
        <taxon>Bacillati</taxon>
        <taxon>Actinomycetota</taxon>
        <taxon>Actinomycetes</taxon>
        <taxon>Streptosporangiales</taxon>
        <taxon>Streptosporangiaceae</taxon>
        <taxon>Nonomuraea</taxon>
    </lineage>
</organism>
<proteinExistence type="predicted"/>
<feature type="signal peptide" evidence="1">
    <location>
        <begin position="1"/>
        <end position="20"/>
    </location>
</feature>
<dbReference type="RefSeq" id="WP_181611288.1">
    <property type="nucleotide sequence ID" value="NZ_BAABAM010000003.1"/>
</dbReference>
<evidence type="ECO:0008006" key="4">
    <source>
        <dbReference type="Google" id="ProtNLM"/>
    </source>
</evidence>
<dbReference type="AlphaFoldDB" id="A0A7W0HR09"/>
<reference evidence="2 3" key="1">
    <citation type="submission" date="2020-07" db="EMBL/GenBank/DDBJ databases">
        <title>Genomic Encyclopedia of Type Strains, Phase IV (KMG-IV): sequencing the most valuable type-strain genomes for metagenomic binning, comparative biology and taxonomic classification.</title>
        <authorList>
            <person name="Goeker M."/>
        </authorList>
    </citation>
    <scope>NUCLEOTIDE SEQUENCE [LARGE SCALE GENOMIC DNA]</scope>
    <source>
        <strain evidence="2 3">DSM 45533</strain>
    </source>
</reference>
<evidence type="ECO:0000313" key="2">
    <source>
        <dbReference type="EMBL" id="MBA2892523.1"/>
    </source>
</evidence>